<protein>
    <submittedName>
        <fullName evidence="1">Uncharacterized protein</fullName>
    </submittedName>
</protein>
<proteinExistence type="predicted"/>
<dbReference type="InParanoid" id="A0A059BL84"/>
<dbReference type="Gramene" id="KCW66809">
    <property type="protein sequence ID" value="KCW66809"/>
    <property type="gene ID" value="EUGRSUZ_F00578"/>
</dbReference>
<dbReference type="AlphaFoldDB" id="A0A059BL84"/>
<reference evidence="1" key="1">
    <citation type="submission" date="2013-07" db="EMBL/GenBank/DDBJ databases">
        <title>The genome of Eucalyptus grandis.</title>
        <authorList>
            <person name="Schmutz J."/>
            <person name="Hayes R."/>
            <person name="Myburg A."/>
            <person name="Tuskan G."/>
            <person name="Grattapaglia D."/>
            <person name="Rokhsar D.S."/>
        </authorList>
    </citation>
    <scope>NUCLEOTIDE SEQUENCE</scope>
    <source>
        <tissue evidence="1">Leaf extractions</tissue>
    </source>
</reference>
<name>A0A059BL84_EUCGR</name>
<accession>A0A059BL84</accession>
<evidence type="ECO:0000313" key="1">
    <source>
        <dbReference type="EMBL" id="KCW66809.1"/>
    </source>
</evidence>
<organism evidence="1">
    <name type="scientific">Eucalyptus grandis</name>
    <name type="common">Flooded gum</name>
    <dbReference type="NCBI Taxonomy" id="71139"/>
    <lineage>
        <taxon>Eukaryota</taxon>
        <taxon>Viridiplantae</taxon>
        <taxon>Streptophyta</taxon>
        <taxon>Embryophyta</taxon>
        <taxon>Tracheophyta</taxon>
        <taxon>Spermatophyta</taxon>
        <taxon>Magnoliopsida</taxon>
        <taxon>eudicotyledons</taxon>
        <taxon>Gunneridae</taxon>
        <taxon>Pentapetalae</taxon>
        <taxon>rosids</taxon>
        <taxon>malvids</taxon>
        <taxon>Myrtales</taxon>
        <taxon>Myrtaceae</taxon>
        <taxon>Myrtoideae</taxon>
        <taxon>Eucalypteae</taxon>
        <taxon>Eucalyptus</taxon>
    </lineage>
</organism>
<gene>
    <name evidence="1" type="ORF">EUGRSUZ_F00578</name>
</gene>
<sequence>MVLMGFGYGNPQLWAPCPLTHLLELSPKVDRFICRRRERNDTSIFDDLRSLQARPLSNCNDLQSSGHPVTPASPVQRGALRPYPPCVPVRVRKTQLKVNKGLCPHSDKVRT</sequence>
<dbReference type="EMBL" id="KK198758">
    <property type="protein sequence ID" value="KCW66809.1"/>
    <property type="molecule type" value="Genomic_DNA"/>
</dbReference>